<dbReference type="Gene3D" id="1.20.1090.10">
    <property type="entry name" value="Dehydroquinate synthase-like - alpha domain"/>
    <property type="match status" value="1"/>
</dbReference>
<comment type="caution">
    <text evidence="18">Lacks conserved residue(s) required for the propagation of feature annotation.</text>
</comment>
<feature type="binding site" evidence="18">
    <location>
        <position position="261"/>
    </location>
    <ligand>
        <name>Zn(2+)</name>
        <dbReference type="ChEBI" id="CHEBI:29105"/>
    </ligand>
</feature>
<dbReference type="GO" id="GO:0009423">
    <property type="term" value="P:chorismate biosynthetic process"/>
    <property type="evidence" value="ECO:0007669"/>
    <property type="project" value="UniProtKB-UniRule"/>
</dbReference>
<evidence type="ECO:0000256" key="11">
    <source>
        <dbReference type="ARBA" id="ARBA00022723"/>
    </source>
</evidence>
<accession>J9UXR0</accession>
<dbReference type="PIRSF" id="PIRSF001455">
    <property type="entry name" value="DHQ_synth"/>
    <property type="match status" value="1"/>
</dbReference>
<keyword evidence="12 18" id="KW-0547">Nucleotide-binding</keyword>
<evidence type="ECO:0000256" key="18">
    <source>
        <dbReference type="HAMAP-Rule" id="MF_00110"/>
    </source>
</evidence>
<dbReference type="GO" id="GO:0003856">
    <property type="term" value="F:3-dehydroquinate synthase activity"/>
    <property type="evidence" value="ECO:0007669"/>
    <property type="project" value="UniProtKB-UniRule"/>
</dbReference>
<dbReference type="KEGG" id="bpj:B2904_orf2355"/>
<dbReference type="InterPro" id="IPR030960">
    <property type="entry name" value="DHQS/DOIS_N"/>
</dbReference>
<evidence type="ECO:0000259" key="20">
    <source>
        <dbReference type="Pfam" id="PF24621"/>
    </source>
</evidence>
<dbReference type="AlphaFoldDB" id="J9UXR0"/>
<dbReference type="CDD" id="cd08195">
    <property type="entry name" value="DHQS"/>
    <property type="match status" value="1"/>
</dbReference>
<dbReference type="PANTHER" id="PTHR43622">
    <property type="entry name" value="3-DEHYDROQUINATE SYNTHASE"/>
    <property type="match status" value="1"/>
</dbReference>
<evidence type="ECO:0000256" key="17">
    <source>
        <dbReference type="ARBA" id="ARBA00023285"/>
    </source>
</evidence>
<gene>
    <name evidence="18" type="primary">aroB</name>
    <name evidence="21" type="ORF">B2904_orf2355</name>
</gene>
<comment type="subcellular location">
    <subcellularLocation>
        <location evidence="4 18">Cytoplasm</location>
    </subcellularLocation>
</comment>
<evidence type="ECO:0000256" key="16">
    <source>
        <dbReference type="ARBA" id="ARBA00023239"/>
    </source>
</evidence>
<dbReference type="UniPathway" id="UPA00053">
    <property type="reaction ID" value="UER00085"/>
</dbReference>
<sequence length="350" mass="39038">MNKVNININNDLKINYDILVEKGLINDTGKLVKEVLRGKRALIVTDNVVDKFYTETVKKSLEKENIITSVCVLENGETNKNIESIYNIYSALAKNELSRKDIIIALGGGVIGDMAGYAAAAWMRGIDFVQIPTTLLACVDSSVGGKTGINIKEGKNLVGAFHSPRLVIMDSDVLNTLPKREFNAGMAEVIKHAFLFDKKLLEYLENNSSFDMDFILKRNCELKGHIVEIDYKEKKERMFLNFGHTIGHSVENAAGYGVLLHGEAVAIGVNFAIEYGIKKSITKDKTLLERAKNIFAKFSLPTEIPSNINLKDAIKLDKKRSNDEINFVFLEDIEKPLINKVSINDIVNLL</sequence>
<evidence type="ECO:0000259" key="19">
    <source>
        <dbReference type="Pfam" id="PF01761"/>
    </source>
</evidence>
<feature type="domain" description="3-dehydroquinate synthase N-terminal" evidence="19">
    <location>
        <begin position="71"/>
        <end position="183"/>
    </location>
</feature>
<dbReference type="HAMAP" id="MF_00110">
    <property type="entry name" value="DHQ_synthase"/>
    <property type="match status" value="1"/>
</dbReference>
<keyword evidence="17 18" id="KW-0170">Cobalt</keyword>
<feature type="domain" description="3-dehydroquinate synthase C-terminal" evidence="20">
    <location>
        <begin position="185"/>
        <end position="319"/>
    </location>
</feature>
<evidence type="ECO:0000256" key="3">
    <source>
        <dbReference type="ARBA" id="ARBA00003485"/>
    </source>
</evidence>
<feature type="binding site" evidence="18">
    <location>
        <position position="188"/>
    </location>
    <ligand>
        <name>Zn(2+)</name>
        <dbReference type="ChEBI" id="CHEBI:29105"/>
    </ligand>
</feature>
<dbReference type="Pfam" id="PF01761">
    <property type="entry name" value="DHQ_synthase"/>
    <property type="match status" value="1"/>
</dbReference>
<dbReference type="InterPro" id="IPR030963">
    <property type="entry name" value="DHQ_synth_fam"/>
</dbReference>
<keyword evidence="9 18" id="KW-0963">Cytoplasm</keyword>
<dbReference type="GO" id="GO:0000166">
    <property type="term" value="F:nucleotide binding"/>
    <property type="evidence" value="ECO:0007669"/>
    <property type="project" value="UniProtKB-KW"/>
</dbReference>
<feature type="binding site" evidence="18">
    <location>
        <position position="146"/>
    </location>
    <ligand>
        <name>NAD(+)</name>
        <dbReference type="ChEBI" id="CHEBI:57540"/>
    </ligand>
</feature>
<feature type="binding site" evidence="18">
    <location>
        <begin position="109"/>
        <end position="113"/>
    </location>
    <ligand>
        <name>NAD(+)</name>
        <dbReference type="ChEBI" id="CHEBI:57540"/>
    </ligand>
</feature>
<dbReference type="HOGENOM" id="CLU_001201_0_1_12"/>
<comment type="cofactor">
    <cofactor evidence="18">
        <name>Co(2+)</name>
        <dbReference type="ChEBI" id="CHEBI:48828"/>
    </cofactor>
    <cofactor evidence="18">
        <name>Zn(2+)</name>
        <dbReference type="ChEBI" id="CHEBI:29105"/>
    </cofactor>
    <text evidence="18">Binds 1 divalent metal cation per subunit. Can use either Co(2+) or Zn(2+).</text>
</comment>
<dbReference type="RefSeq" id="WP_014936714.1">
    <property type="nucleotide sequence ID" value="NC_018607.1"/>
</dbReference>
<dbReference type="InterPro" id="IPR050071">
    <property type="entry name" value="Dehydroquinate_synthase"/>
</dbReference>
<dbReference type="FunFam" id="3.40.50.1970:FF:000001">
    <property type="entry name" value="3-dehydroquinate synthase"/>
    <property type="match status" value="1"/>
</dbReference>
<keyword evidence="11 18" id="KW-0479">Metal-binding</keyword>
<dbReference type="GO" id="GO:0009073">
    <property type="term" value="P:aromatic amino acid family biosynthetic process"/>
    <property type="evidence" value="ECO:0007669"/>
    <property type="project" value="UniProtKB-KW"/>
</dbReference>
<feature type="binding site" evidence="18">
    <location>
        <begin position="133"/>
        <end position="134"/>
    </location>
    <ligand>
        <name>NAD(+)</name>
        <dbReference type="ChEBI" id="CHEBI:57540"/>
    </ligand>
</feature>
<dbReference type="Pfam" id="PF24621">
    <property type="entry name" value="DHQS_C"/>
    <property type="match status" value="1"/>
</dbReference>
<dbReference type="PANTHER" id="PTHR43622:SF7">
    <property type="entry name" value="3-DEHYDROQUINATE SYNTHASE, CHLOROPLASTIC"/>
    <property type="match status" value="1"/>
</dbReference>
<reference evidence="21 22" key="1">
    <citation type="journal article" date="2012" name="BMC Genomics">
        <title>Comparative genomics of Brachyspira pilosicoli strains: genome rearrangements, reductions and correlation of genetic compliment with phenotypic diversity.</title>
        <authorList>
            <person name="Mappley L.J."/>
            <person name="Black M.L."/>
            <person name="Abuoun M."/>
            <person name="Darby A.C."/>
            <person name="Woodward M.J."/>
            <person name="Parkhill J."/>
            <person name="Turner A.K."/>
            <person name="Bellgard M.I."/>
            <person name="La T."/>
            <person name="Phillips N.D."/>
            <person name="La Ragione R.M."/>
            <person name="Hampson D.J."/>
        </authorList>
    </citation>
    <scope>NUCLEOTIDE SEQUENCE [LARGE SCALE GENOMIC DNA]</scope>
    <source>
        <strain evidence="21">B2904</strain>
    </source>
</reference>
<evidence type="ECO:0000256" key="9">
    <source>
        <dbReference type="ARBA" id="ARBA00022490"/>
    </source>
</evidence>
<evidence type="ECO:0000256" key="6">
    <source>
        <dbReference type="ARBA" id="ARBA00005412"/>
    </source>
</evidence>
<dbReference type="NCBIfam" id="TIGR01357">
    <property type="entry name" value="aroB"/>
    <property type="match status" value="1"/>
</dbReference>
<dbReference type="GO" id="GO:0005737">
    <property type="term" value="C:cytoplasm"/>
    <property type="evidence" value="ECO:0007669"/>
    <property type="project" value="UniProtKB-SubCell"/>
</dbReference>
<dbReference type="InterPro" id="IPR016037">
    <property type="entry name" value="DHQ_synth_AroB"/>
</dbReference>
<dbReference type="EMBL" id="CP003490">
    <property type="protein sequence ID" value="AFR71683.1"/>
    <property type="molecule type" value="Genomic_DNA"/>
</dbReference>
<evidence type="ECO:0000256" key="10">
    <source>
        <dbReference type="ARBA" id="ARBA00022605"/>
    </source>
</evidence>
<evidence type="ECO:0000256" key="4">
    <source>
        <dbReference type="ARBA" id="ARBA00004496"/>
    </source>
</evidence>
<evidence type="ECO:0000256" key="1">
    <source>
        <dbReference type="ARBA" id="ARBA00001393"/>
    </source>
</evidence>
<evidence type="ECO:0000256" key="14">
    <source>
        <dbReference type="ARBA" id="ARBA00023027"/>
    </source>
</evidence>
<dbReference type="SUPFAM" id="SSF56796">
    <property type="entry name" value="Dehydroquinate synthase-like"/>
    <property type="match status" value="1"/>
</dbReference>
<evidence type="ECO:0000256" key="7">
    <source>
        <dbReference type="ARBA" id="ARBA00013031"/>
    </source>
</evidence>
<evidence type="ECO:0000313" key="22">
    <source>
        <dbReference type="Proteomes" id="UP000007346"/>
    </source>
</evidence>
<dbReference type="InterPro" id="IPR056179">
    <property type="entry name" value="DHQS_C"/>
</dbReference>
<keyword evidence="15 18" id="KW-0057">Aromatic amino acid biosynthesis</keyword>
<comment type="function">
    <text evidence="3 18">Catalyzes the conversion of 3-deoxy-D-arabino-heptulosonate 7-phosphate (DAHP) to dehydroquinate (DHQ).</text>
</comment>
<comment type="similarity">
    <text evidence="6 18">Belongs to the sugar phosphate cyclases superfamily. Dehydroquinate synthase family.</text>
</comment>
<name>J9UXR0_BRAPL</name>
<evidence type="ECO:0000256" key="13">
    <source>
        <dbReference type="ARBA" id="ARBA00022833"/>
    </source>
</evidence>
<dbReference type="PATRIC" id="fig|1133568.3.peg.2359"/>
<evidence type="ECO:0000256" key="12">
    <source>
        <dbReference type="ARBA" id="ARBA00022741"/>
    </source>
</evidence>
<proteinExistence type="inferred from homology"/>
<comment type="cofactor">
    <cofactor evidence="2 18">
        <name>NAD(+)</name>
        <dbReference type="ChEBI" id="CHEBI:57540"/>
    </cofactor>
</comment>
<evidence type="ECO:0000256" key="2">
    <source>
        <dbReference type="ARBA" id="ARBA00001911"/>
    </source>
</evidence>
<evidence type="ECO:0000256" key="15">
    <source>
        <dbReference type="ARBA" id="ARBA00023141"/>
    </source>
</evidence>
<evidence type="ECO:0000256" key="5">
    <source>
        <dbReference type="ARBA" id="ARBA00004661"/>
    </source>
</evidence>
<dbReference type="GO" id="GO:0008652">
    <property type="term" value="P:amino acid biosynthetic process"/>
    <property type="evidence" value="ECO:0007669"/>
    <property type="project" value="UniProtKB-KW"/>
</dbReference>
<organism evidence="21 22">
    <name type="scientific">Brachyspira pilosicoli B2904</name>
    <dbReference type="NCBI Taxonomy" id="1133568"/>
    <lineage>
        <taxon>Bacteria</taxon>
        <taxon>Pseudomonadati</taxon>
        <taxon>Spirochaetota</taxon>
        <taxon>Spirochaetia</taxon>
        <taxon>Brachyspirales</taxon>
        <taxon>Brachyspiraceae</taxon>
        <taxon>Brachyspira</taxon>
    </lineage>
</organism>
<dbReference type="EC" id="4.2.3.4" evidence="7 18"/>
<comment type="pathway">
    <text evidence="5 18">Metabolic intermediate biosynthesis; chorismate biosynthesis; chorismate from D-erythrose 4-phosphate and phosphoenolpyruvate: step 2/7.</text>
</comment>
<dbReference type="Gene3D" id="3.40.50.1970">
    <property type="match status" value="1"/>
</dbReference>
<keyword evidence="14 18" id="KW-0520">NAD</keyword>
<dbReference type="Proteomes" id="UP000007346">
    <property type="component" value="Chromosome"/>
</dbReference>
<feature type="binding site" evidence="18">
    <location>
        <position position="155"/>
    </location>
    <ligand>
        <name>NAD(+)</name>
        <dbReference type="ChEBI" id="CHEBI:57540"/>
    </ligand>
</feature>
<feature type="binding site" evidence="18">
    <location>
        <position position="244"/>
    </location>
    <ligand>
        <name>Zn(2+)</name>
        <dbReference type="ChEBI" id="CHEBI:29105"/>
    </ligand>
</feature>
<keyword evidence="16 18" id="KW-0456">Lyase</keyword>
<protein>
    <recommendedName>
        <fullName evidence="8 18">3-dehydroquinate synthase</fullName>
        <shortName evidence="18">DHQS</shortName>
        <ecNumber evidence="7 18">4.2.3.4</ecNumber>
    </recommendedName>
</protein>
<dbReference type="GO" id="GO:0046872">
    <property type="term" value="F:metal ion binding"/>
    <property type="evidence" value="ECO:0007669"/>
    <property type="project" value="UniProtKB-KW"/>
</dbReference>
<keyword evidence="10 18" id="KW-0028">Amino-acid biosynthesis</keyword>
<evidence type="ECO:0000313" key="21">
    <source>
        <dbReference type="EMBL" id="AFR71683.1"/>
    </source>
</evidence>
<comment type="catalytic activity">
    <reaction evidence="1 18">
        <text>7-phospho-2-dehydro-3-deoxy-D-arabino-heptonate = 3-dehydroquinate + phosphate</text>
        <dbReference type="Rhea" id="RHEA:21968"/>
        <dbReference type="ChEBI" id="CHEBI:32364"/>
        <dbReference type="ChEBI" id="CHEBI:43474"/>
        <dbReference type="ChEBI" id="CHEBI:58394"/>
        <dbReference type="EC" id="4.2.3.4"/>
    </reaction>
</comment>
<keyword evidence="13 18" id="KW-0862">Zinc</keyword>
<evidence type="ECO:0000256" key="8">
    <source>
        <dbReference type="ARBA" id="ARBA00017684"/>
    </source>
</evidence>